<dbReference type="STRING" id="450851.PHZ_c0642"/>
<organism evidence="1 2">
    <name type="scientific">Phenylobacterium zucineum (strain HLK1)</name>
    <dbReference type="NCBI Taxonomy" id="450851"/>
    <lineage>
        <taxon>Bacteria</taxon>
        <taxon>Pseudomonadati</taxon>
        <taxon>Pseudomonadota</taxon>
        <taxon>Alphaproteobacteria</taxon>
        <taxon>Caulobacterales</taxon>
        <taxon>Caulobacteraceae</taxon>
        <taxon>Phenylobacterium</taxon>
    </lineage>
</organism>
<reference evidence="1 2" key="1">
    <citation type="journal article" date="2008" name="BMC Genomics">
        <title>Complete genome of Phenylobacterium zucineum - a novel facultative intracellular bacterium isolated from human erythroleukemia cell line K562.</title>
        <authorList>
            <person name="Luo Y."/>
            <person name="Xu X."/>
            <person name="Ding Z."/>
            <person name="Liu Z."/>
            <person name="Zhang B."/>
            <person name="Yan Z."/>
            <person name="Sun J."/>
            <person name="Hu S."/>
            <person name="Hu X."/>
        </authorList>
    </citation>
    <scope>NUCLEOTIDE SEQUENCE [LARGE SCALE GENOMIC DNA]</scope>
    <source>
        <strain evidence="1 2">HLK1</strain>
    </source>
</reference>
<dbReference type="AlphaFoldDB" id="B4RFH5"/>
<dbReference type="KEGG" id="pzu:PHZ_c0642"/>
<gene>
    <name evidence="1" type="ordered locus">PHZ_c0642</name>
</gene>
<evidence type="ECO:0000313" key="1">
    <source>
        <dbReference type="EMBL" id="ACG77056.1"/>
    </source>
</evidence>
<dbReference type="eggNOG" id="ENOG5031A0K">
    <property type="taxonomic scope" value="Bacteria"/>
</dbReference>
<sequence length="192" mass="21640">MTRHAGNRAPARVPNLAGRRPIELRIRDIGQLFHSLDPLPYRERDLDERVEAYVVGWAGEMPRAPMEIIVHLPAAEAERAEAAHVGEAMRNYFAYRAEMIGWELRDLFRVGRSSLAIGLTVLVVCVAAGRALGELMGPGYLGRVFDEGLIILGWVANWRPVEIFLYDWQPLARRRKLYRALAAAEVRLSATP</sequence>
<proteinExistence type="predicted"/>
<evidence type="ECO:0000313" key="2">
    <source>
        <dbReference type="Proteomes" id="UP000001868"/>
    </source>
</evidence>
<dbReference type="Proteomes" id="UP000001868">
    <property type="component" value="Chromosome"/>
</dbReference>
<name>B4RFH5_PHEZH</name>
<dbReference type="HOGENOM" id="CLU_112756_0_0_5"/>
<dbReference type="RefSeq" id="WP_012521204.1">
    <property type="nucleotide sequence ID" value="NC_011144.1"/>
</dbReference>
<dbReference type="EMBL" id="CP000747">
    <property type="protein sequence ID" value="ACG77056.1"/>
    <property type="molecule type" value="Genomic_DNA"/>
</dbReference>
<accession>B4RFH5</accession>
<keyword evidence="2" id="KW-1185">Reference proteome</keyword>
<protein>
    <submittedName>
        <fullName evidence="1">Uncharacterized protein</fullName>
    </submittedName>
</protein>